<sequence length="474" mass="50248">MARFDGSSTDDSLEGSYSADEIYGYGGNDTLLGLGGEDSIYGGDGNDRITSGWSDDGSALHGDAGDDVIFAQSSHDRAYGGDGADRIFIGFSTHFVNGVMASGGDGDDYFRISSTNEADIYGGSGTDTLEVFWTGPGAITVREDGGAWVIRQQPFDFATAPYEITATSVENLILYASELADDIVTGAGNDVIYARGGANIVDAGAGDDLVHYWANVANTLDGGEGQDTLDARLTLTPYFVVGHDGAVDDGNLSLIRGFEQFEVHGDRGADFISLGGQDDRGWGGRNADTLFGNDGDDVLRGQFGDDVLYGGAGQDRLRAGRGDDLLFGGDGDDRLFAGRGATTLYGGEGEDRIVLKDGSGLLYGDAGADRFHIRPFVNMTAPATIGDFTSGEDRLYLRGDLFHNMPPAGRLDEDLLVFGGVAGGQAQLFLTYDAETDLTSLWWDADGETTDHAPIRFLHFAGEPGLTHEDIWIQ</sequence>
<organism evidence="3 4">
    <name type="scientific">Gemmobacter megaterium</name>
    <dbReference type="NCBI Taxonomy" id="1086013"/>
    <lineage>
        <taxon>Bacteria</taxon>
        <taxon>Pseudomonadati</taxon>
        <taxon>Pseudomonadota</taxon>
        <taxon>Alphaproteobacteria</taxon>
        <taxon>Rhodobacterales</taxon>
        <taxon>Paracoccaceae</taxon>
        <taxon>Gemmobacter</taxon>
    </lineage>
</organism>
<dbReference type="InterPro" id="IPR001343">
    <property type="entry name" value="Hemolysn_Ca-bd"/>
</dbReference>
<dbReference type="AlphaFoldDB" id="A0A1N7NUU1"/>
<protein>
    <submittedName>
        <fullName evidence="3">Ca2+-binding protein, RTX toxin-related</fullName>
    </submittedName>
</protein>
<gene>
    <name evidence="3" type="ORF">SAMN05421774_104147</name>
</gene>
<evidence type="ECO:0000313" key="3">
    <source>
        <dbReference type="EMBL" id="SIT02071.1"/>
    </source>
</evidence>
<dbReference type="InterPro" id="IPR018511">
    <property type="entry name" value="Hemolysin-typ_Ca-bd_CS"/>
</dbReference>
<evidence type="ECO:0000313" key="4">
    <source>
        <dbReference type="Proteomes" id="UP000186141"/>
    </source>
</evidence>
<name>A0A1N7NUU1_9RHOB</name>
<dbReference type="GO" id="GO:0005509">
    <property type="term" value="F:calcium ion binding"/>
    <property type="evidence" value="ECO:0007669"/>
    <property type="project" value="InterPro"/>
</dbReference>
<keyword evidence="4" id="KW-1185">Reference proteome</keyword>
<dbReference type="RefSeq" id="WP_076531368.1">
    <property type="nucleotide sequence ID" value="NZ_BMEH01000004.1"/>
</dbReference>
<reference evidence="3 4" key="1">
    <citation type="submission" date="2017-01" db="EMBL/GenBank/DDBJ databases">
        <authorList>
            <person name="Mah S.A."/>
            <person name="Swanson W.J."/>
            <person name="Moy G.W."/>
            <person name="Vacquier V.D."/>
        </authorList>
    </citation>
    <scope>NUCLEOTIDE SEQUENCE [LARGE SCALE GENOMIC DNA]</scope>
    <source>
        <strain evidence="3 4">DSM 26375</strain>
    </source>
</reference>
<dbReference type="PRINTS" id="PR00313">
    <property type="entry name" value="CABNDNGRPT"/>
</dbReference>
<evidence type="ECO:0000256" key="2">
    <source>
        <dbReference type="ARBA" id="ARBA00022525"/>
    </source>
</evidence>
<keyword evidence="2" id="KW-0964">Secreted</keyword>
<comment type="subcellular location">
    <subcellularLocation>
        <location evidence="1">Secreted</location>
    </subcellularLocation>
</comment>
<dbReference type="GO" id="GO:0005576">
    <property type="term" value="C:extracellular region"/>
    <property type="evidence" value="ECO:0007669"/>
    <property type="project" value="UniProtKB-SubCell"/>
</dbReference>
<dbReference type="Gene3D" id="2.150.10.10">
    <property type="entry name" value="Serralysin-like metalloprotease, C-terminal"/>
    <property type="match status" value="4"/>
</dbReference>
<dbReference type="STRING" id="1086013.SAMN05421774_104147"/>
<evidence type="ECO:0000256" key="1">
    <source>
        <dbReference type="ARBA" id="ARBA00004613"/>
    </source>
</evidence>
<dbReference type="PROSITE" id="PS00330">
    <property type="entry name" value="HEMOLYSIN_CALCIUM"/>
    <property type="match status" value="3"/>
</dbReference>
<dbReference type="EMBL" id="FTOT01000004">
    <property type="protein sequence ID" value="SIT02071.1"/>
    <property type="molecule type" value="Genomic_DNA"/>
</dbReference>
<dbReference type="PANTHER" id="PTHR38340">
    <property type="entry name" value="S-LAYER PROTEIN"/>
    <property type="match status" value="1"/>
</dbReference>
<dbReference type="InterPro" id="IPR050557">
    <property type="entry name" value="RTX_toxin/Mannuronan_C5-epim"/>
</dbReference>
<dbReference type="Pfam" id="PF00353">
    <property type="entry name" value="HemolysinCabind"/>
    <property type="match status" value="7"/>
</dbReference>
<proteinExistence type="predicted"/>
<dbReference type="Proteomes" id="UP000186141">
    <property type="component" value="Unassembled WGS sequence"/>
</dbReference>
<dbReference type="OrthoDB" id="7926438at2"/>
<dbReference type="InterPro" id="IPR011049">
    <property type="entry name" value="Serralysin-like_metalloprot_C"/>
</dbReference>
<dbReference type="PANTHER" id="PTHR38340:SF1">
    <property type="entry name" value="S-LAYER PROTEIN"/>
    <property type="match status" value="1"/>
</dbReference>
<dbReference type="SUPFAM" id="SSF51120">
    <property type="entry name" value="beta-Roll"/>
    <property type="match status" value="2"/>
</dbReference>
<accession>A0A1N7NUU1</accession>